<dbReference type="Proteomes" id="UP000298325">
    <property type="component" value="Unassembled WGS sequence"/>
</dbReference>
<gene>
    <name evidence="2" type="ORF">E5Q11_06510</name>
</gene>
<evidence type="ECO:0000256" key="1">
    <source>
        <dbReference type="SAM" id="SignalP"/>
    </source>
</evidence>
<dbReference type="RefSeq" id="WP_135802608.1">
    <property type="nucleotide sequence ID" value="NZ_SRPF01000002.1"/>
</dbReference>
<keyword evidence="1" id="KW-0732">Signal</keyword>
<dbReference type="PROSITE" id="PS51257">
    <property type="entry name" value="PROKAR_LIPOPROTEIN"/>
    <property type="match status" value="1"/>
</dbReference>
<dbReference type="Pfam" id="PF14052">
    <property type="entry name" value="Caps_assemb_Wzi"/>
    <property type="match status" value="1"/>
</dbReference>
<organism evidence="2 3">
    <name type="scientific">Marinobacter confluentis</name>
    <dbReference type="NCBI Taxonomy" id="1697557"/>
    <lineage>
        <taxon>Bacteria</taxon>
        <taxon>Pseudomonadati</taxon>
        <taxon>Pseudomonadota</taxon>
        <taxon>Gammaproteobacteria</taxon>
        <taxon>Pseudomonadales</taxon>
        <taxon>Marinobacteraceae</taxon>
        <taxon>Marinobacter</taxon>
    </lineage>
</organism>
<reference evidence="2 3" key="1">
    <citation type="submission" date="2019-04" db="EMBL/GenBank/DDBJ databases">
        <authorList>
            <person name="Park S."/>
            <person name="Yoon J.-H."/>
        </authorList>
    </citation>
    <scope>NUCLEOTIDE SEQUENCE [LARGE SCALE GENOMIC DNA]</scope>
    <source>
        <strain evidence="2 3">HJM-18</strain>
    </source>
</reference>
<dbReference type="Gene3D" id="2.40.160.130">
    <property type="entry name" value="Capsule assembly protein Wzi"/>
    <property type="match status" value="1"/>
</dbReference>
<dbReference type="EMBL" id="SRPF01000002">
    <property type="protein sequence ID" value="TGN39944.1"/>
    <property type="molecule type" value="Genomic_DNA"/>
</dbReference>
<feature type="chain" id="PRO_5021343313" evidence="1">
    <location>
        <begin position="28"/>
        <end position="499"/>
    </location>
</feature>
<keyword evidence="3" id="KW-1185">Reference proteome</keyword>
<evidence type="ECO:0000313" key="2">
    <source>
        <dbReference type="EMBL" id="TGN39944.1"/>
    </source>
</evidence>
<dbReference type="OrthoDB" id="101884at2"/>
<evidence type="ECO:0000313" key="3">
    <source>
        <dbReference type="Proteomes" id="UP000298325"/>
    </source>
</evidence>
<name>A0A4Z1BCL4_9GAMM</name>
<feature type="signal peptide" evidence="1">
    <location>
        <begin position="1"/>
        <end position="27"/>
    </location>
</feature>
<dbReference type="InterPro" id="IPR038636">
    <property type="entry name" value="Wzi_sf"/>
</dbReference>
<comment type="caution">
    <text evidence="2">The sequence shown here is derived from an EMBL/GenBank/DDBJ whole genome shotgun (WGS) entry which is preliminary data.</text>
</comment>
<protein>
    <submittedName>
        <fullName evidence="2">Capsule assembly Wzi family protein</fullName>
    </submittedName>
</protein>
<accession>A0A4Z1BCL4</accession>
<dbReference type="InterPro" id="IPR026950">
    <property type="entry name" value="Caps_assemb_Wzi"/>
</dbReference>
<sequence length="499" mass="54536">MTSKHWTLVGGAVACLFVLSIAPVATAAPWLEPGDSRARFAIQKLADRGHLDRVATTWPVSWADIHSGVDQSSLAGDESVAGAYAYLGFEKEQNAVPGFRAEAAISGISESLFFQGFSASNADHQGELKADLQWQGEYWAFGVSPSVALNPEDDETLRFDGSYLAATVSNWVVGAGAIDRWWGPGWKHSLILSNNARPLPSVWLNRSETAAPETQWLQWVGPWQFSLFAGQLESNRVVPDTKLIGMRFGFRPLGGLDIGLSRIMMFGGEGRPENFSTIVDILAGRDNSQDGSENDPGNQLGSIDIRYGFAVGDQSMGLYSQMMGEDEAGAFPARKSWLFGADWTSSLFAQDQQWYLEYANTLADDLLGDPLPNITYEHFRYQTGYHHYGRSMGASIDGDAEAVTFGVFNFFPDGSNLGMNLTAASLNQDGSVGATVTDSDVFAFLPTKDQDVAILEASYGTQFLNGWLDLTAQATDKKIELLSGERDQWSVGAAWRYRF</sequence>
<dbReference type="AlphaFoldDB" id="A0A4Z1BCL4"/>
<proteinExistence type="predicted"/>